<keyword evidence="2" id="KW-1185">Reference proteome</keyword>
<organism evidence="1 2">
    <name type="scientific">Devosia sediminis</name>
    <dbReference type="NCBI Taxonomy" id="2798801"/>
    <lineage>
        <taxon>Bacteria</taxon>
        <taxon>Pseudomonadati</taxon>
        <taxon>Pseudomonadota</taxon>
        <taxon>Alphaproteobacteria</taxon>
        <taxon>Hyphomicrobiales</taxon>
        <taxon>Devosiaceae</taxon>
        <taxon>Devosia</taxon>
    </lineage>
</organism>
<protein>
    <submittedName>
        <fullName evidence="1">Uncharacterized protein</fullName>
    </submittedName>
</protein>
<sequence length="135" mass="14456">MNTSIPAVVTEATGRGLKLQLRKIILPVRKEFIPMTQEDVKAALLAVLNDIQTVCALPSPHLDGSDVPSQVLPKFDSIVWPVATSRLANALDVDIPSDVHIFGGKNKNPPLTVDQTVDLVMKKSKPKAAVAVAAE</sequence>
<name>A0A934IYL2_9HYPH</name>
<dbReference type="RefSeq" id="WP_198876786.1">
    <property type="nucleotide sequence ID" value="NZ_JAEKMH010000002.1"/>
</dbReference>
<dbReference type="Proteomes" id="UP000602124">
    <property type="component" value="Unassembled WGS sequence"/>
</dbReference>
<evidence type="ECO:0000313" key="2">
    <source>
        <dbReference type="Proteomes" id="UP000602124"/>
    </source>
</evidence>
<comment type="caution">
    <text evidence="1">The sequence shown here is derived from an EMBL/GenBank/DDBJ whole genome shotgun (WGS) entry which is preliminary data.</text>
</comment>
<reference evidence="1" key="1">
    <citation type="submission" date="2020-12" db="EMBL/GenBank/DDBJ databases">
        <title>Devosia sp. MSA67 isolated from Mo River.</title>
        <authorList>
            <person name="Ma F."/>
            <person name="Zi Z."/>
        </authorList>
    </citation>
    <scope>NUCLEOTIDE SEQUENCE</scope>
    <source>
        <strain evidence="1">MSA67</strain>
    </source>
</reference>
<proteinExistence type="predicted"/>
<gene>
    <name evidence="1" type="ORF">JEQ47_12905</name>
</gene>
<dbReference type="AlphaFoldDB" id="A0A934IYL2"/>
<accession>A0A934IYL2</accession>
<evidence type="ECO:0000313" key="1">
    <source>
        <dbReference type="EMBL" id="MBJ3785621.1"/>
    </source>
</evidence>
<dbReference type="EMBL" id="JAEKMH010000002">
    <property type="protein sequence ID" value="MBJ3785621.1"/>
    <property type="molecule type" value="Genomic_DNA"/>
</dbReference>